<protein>
    <submittedName>
        <fullName evidence="5">Transcription factor CBF/NF-Y/archaeal histone domain-containing protein</fullName>
    </submittedName>
</protein>
<proteinExistence type="predicted"/>
<comment type="subcellular location">
    <subcellularLocation>
        <location evidence="1">Nucleus</location>
    </subcellularLocation>
</comment>
<dbReference type="GO" id="GO:0046982">
    <property type="term" value="F:protein heterodimerization activity"/>
    <property type="evidence" value="ECO:0007669"/>
    <property type="project" value="InterPro"/>
</dbReference>
<reference evidence="5" key="1">
    <citation type="submission" date="2022-11" db="UniProtKB">
        <authorList>
            <consortium name="WormBaseParasite"/>
        </authorList>
    </citation>
    <scope>IDENTIFICATION</scope>
</reference>
<sequence>MEDPANVSTSVIRTQLPVARVKKICRLDPSCNMISAQAVQLLTLATEHFIGLLAKVAYSQAVFDKRKTLQLKDLEFCIKNYEPFNFLDGTLDGWPEISSAKHRVTSLPDTNLTVNMSTEEALSADADAGDGEEQEDLNIHGLSDEIFGFDELLEEDISALSATDDPVLEKLDNFITAENEKMDEDNISVTQPLKTEIFGHYGYYPSAISTNAEAAEIELIDQKIQMEEEMEVVEVIDISTRDDLLNRSGFELATDAAKIMSDSQSFNQATS</sequence>
<dbReference type="InterPro" id="IPR009072">
    <property type="entry name" value="Histone-fold"/>
</dbReference>
<feature type="domain" description="Transcription factor CBF/NF-Y/archaeal histone" evidence="3">
    <location>
        <begin position="15"/>
        <end position="78"/>
    </location>
</feature>
<dbReference type="Proteomes" id="UP000887581">
    <property type="component" value="Unplaced"/>
</dbReference>
<dbReference type="InterPro" id="IPR003958">
    <property type="entry name" value="CBFA_NFYB_domain"/>
</dbReference>
<evidence type="ECO:0000313" key="5">
    <source>
        <dbReference type="WBParaSite" id="sdigi.contig345.g7615.t1"/>
    </source>
</evidence>
<dbReference type="InterPro" id="IPR050568">
    <property type="entry name" value="Transcr_DNA_Rep_Reg"/>
</dbReference>
<keyword evidence="4" id="KW-1185">Reference proteome</keyword>
<dbReference type="Gene3D" id="1.10.20.10">
    <property type="entry name" value="Histone, subunit A"/>
    <property type="match status" value="1"/>
</dbReference>
<dbReference type="PANTHER" id="PTHR10252">
    <property type="entry name" value="HISTONE-LIKE TRANSCRIPTION FACTOR CCAAT-RELATED"/>
    <property type="match status" value="1"/>
</dbReference>
<accession>A0A915PXT3</accession>
<dbReference type="AlphaFoldDB" id="A0A915PXT3"/>
<keyword evidence="2" id="KW-0539">Nucleus</keyword>
<dbReference type="WBParaSite" id="sdigi.contig345.g7615.t1">
    <property type="protein sequence ID" value="sdigi.contig345.g7615.t1"/>
    <property type="gene ID" value="sdigi.contig345.g7615"/>
</dbReference>
<evidence type="ECO:0000256" key="2">
    <source>
        <dbReference type="ARBA" id="ARBA00023242"/>
    </source>
</evidence>
<dbReference type="Pfam" id="PF00808">
    <property type="entry name" value="CBFD_NFYB_HMF"/>
    <property type="match status" value="1"/>
</dbReference>
<evidence type="ECO:0000313" key="4">
    <source>
        <dbReference type="Proteomes" id="UP000887581"/>
    </source>
</evidence>
<dbReference type="GO" id="GO:0008622">
    <property type="term" value="C:epsilon DNA polymerase complex"/>
    <property type="evidence" value="ECO:0007669"/>
    <property type="project" value="TreeGrafter"/>
</dbReference>
<evidence type="ECO:0000256" key="1">
    <source>
        <dbReference type="ARBA" id="ARBA00004123"/>
    </source>
</evidence>
<organism evidence="4 5">
    <name type="scientific">Setaria digitata</name>
    <dbReference type="NCBI Taxonomy" id="48799"/>
    <lineage>
        <taxon>Eukaryota</taxon>
        <taxon>Metazoa</taxon>
        <taxon>Ecdysozoa</taxon>
        <taxon>Nematoda</taxon>
        <taxon>Chromadorea</taxon>
        <taxon>Rhabditida</taxon>
        <taxon>Spirurina</taxon>
        <taxon>Spiruromorpha</taxon>
        <taxon>Filarioidea</taxon>
        <taxon>Setariidae</taxon>
        <taxon>Setaria</taxon>
    </lineage>
</organism>
<dbReference type="CDD" id="cd22929">
    <property type="entry name" value="HFD_POLE4-like"/>
    <property type="match status" value="1"/>
</dbReference>
<evidence type="ECO:0000259" key="3">
    <source>
        <dbReference type="Pfam" id="PF00808"/>
    </source>
</evidence>
<dbReference type="GO" id="GO:0006261">
    <property type="term" value="P:DNA-templated DNA replication"/>
    <property type="evidence" value="ECO:0007669"/>
    <property type="project" value="TreeGrafter"/>
</dbReference>
<dbReference type="SUPFAM" id="SSF47113">
    <property type="entry name" value="Histone-fold"/>
    <property type="match status" value="1"/>
</dbReference>
<name>A0A915PXT3_9BILA</name>
<dbReference type="PANTHER" id="PTHR10252:SF79">
    <property type="entry name" value="DNA POLYMERASE EPSILON SUBUNIT 4"/>
    <property type="match status" value="1"/>
</dbReference>